<keyword evidence="2" id="KW-1185">Reference proteome</keyword>
<comment type="caution">
    <text evidence="1">The sequence shown here is derived from an EMBL/GenBank/DDBJ whole genome shotgun (WGS) entry which is preliminary data.</text>
</comment>
<evidence type="ECO:0000313" key="1">
    <source>
        <dbReference type="EMBL" id="KAH7950061.1"/>
    </source>
</evidence>
<dbReference type="EMBL" id="CM023474">
    <property type="protein sequence ID" value="KAH7950061.1"/>
    <property type="molecule type" value="Genomic_DNA"/>
</dbReference>
<proteinExistence type="predicted"/>
<gene>
    <name evidence="1" type="ORF">HPB49_019164</name>
</gene>
<accession>A0ACB8CSE4</accession>
<dbReference type="Proteomes" id="UP000821865">
    <property type="component" value="Chromosome 5"/>
</dbReference>
<organism evidence="1 2">
    <name type="scientific">Dermacentor silvarum</name>
    <name type="common">Tick</name>
    <dbReference type="NCBI Taxonomy" id="543639"/>
    <lineage>
        <taxon>Eukaryota</taxon>
        <taxon>Metazoa</taxon>
        <taxon>Ecdysozoa</taxon>
        <taxon>Arthropoda</taxon>
        <taxon>Chelicerata</taxon>
        <taxon>Arachnida</taxon>
        <taxon>Acari</taxon>
        <taxon>Parasitiformes</taxon>
        <taxon>Ixodida</taxon>
        <taxon>Ixodoidea</taxon>
        <taxon>Ixodidae</taxon>
        <taxon>Rhipicephalinae</taxon>
        <taxon>Dermacentor</taxon>
    </lineage>
</organism>
<evidence type="ECO:0000313" key="2">
    <source>
        <dbReference type="Proteomes" id="UP000821865"/>
    </source>
</evidence>
<protein>
    <submittedName>
        <fullName evidence="1">Uncharacterized protein</fullName>
    </submittedName>
</protein>
<sequence>MYEFFRCHRTQVPILEYEYNLEILGRHLQKRSEQHADGGAFPRLNCSAPRVLRPLLPACVSRGGLSAWSPSRDFLTRSCAFKTEAHSPSSNSVGAIDPLSTMYVTILSLTKAHNHQTQPRSPASLASARPRGLLTIPGAFEAMAFVKSGISGENDDPDLELELTSLFPSPDIGKSRYVTKYLWLADPTLWLIEVENKFRCHRVRSVKGFTGLRVVDASVMPSIVSGNTYATVMMIGAKGADLILKDAKARQGVKS</sequence>
<reference evidence="1" key="1">
    <citation type="submission" date="2020-05" db="EMBL/GenBank/DDBJ databases">
        <title>Large-scale comparative analyses of tick genomes elucidate their genetic diversity and vector capacities.</title>
        <authorList>
            <person name="Jia N."/>
            <person name="Wang J."/>
            <person name="Shi W."/>
            <person name="Du L."/>
            <person name="Sun Y."/>
            <person name="Zhan W."/>
            <person name="Jiang J."/>
            <person name="Wang Q."/>
            <person name="Zhang B."/>
            <person name="Ji P."/>
            <person name="Sakyi L.B."/>
            <person name="Cui X."/>
            <person name="Yuan T."/>
            <person name="Jiang B."/>
            <person name="Yang W."/>
            <person name="Lam T.T.-Y."/>
            <person name="Chang Q."/>
            <person name="Ding S."/>
            <person name="Wang X."/>
            <person name="Zhu J."/>
            <person name="Ruan X."/>
            <person name="Zhao L."/>
            <person name="Wei J."/>
            <person name="Que T."/>
            <person name="Du C."/>
            <person name="Cheng J."/>
            <person name="Dai P."/>
            <person name="Han X."/>
            <person name="Huang E."/>
            <person name="Gao Y."/>
            <person name="Liu J."/>
            <person name="Shao H."/>
            <person name="Ye R."/>
            <person name="Li L."/>
            <person name="Wei W."/>
            <person name="Wang X."/>
            <person name="Wang C."/>
            <person name="Yang T."/>
            <person name="Huo Q."/>
            <person name="Li W."/>
            <person name="Guo W."/>
            <person name="Chen H."/>
            <person name="Zhou L."/>
            <person name="Ni X."/>
            <person name="Tian J."/>
            <person name="Zhou Y."/>
            <person name="Sheng Y."/>
            <person name="Liu T."/>
            <person name="Pan Y."/>
            <person name="Xia L."/>
            <person name="Li J."/>
            <person name="Zhao F."/>
            <person name="Cao W."/>
        </authorList>
    </citation>
    <scope>NUCLEOTIDE SEQUENCE</scope>
    <source>
        <strain evidence="1">Dsil-2018</strain>
    </source>
</reference>
<name>A0ACB8CSE4_DERSI</name>